<dbReference type="EMBL" id="RCOS01000077">
    <property type="protein sequence ID" value="RSN75206.1"/>
    <property type="molecule type" value="Genomic_DNA"/>
</dbReference>
<dbReference type="CDD" id="cd00769">
    <property type="entry name" value="PheRS_beta_core"/>
    <property type="match status" value="1"/>
</dbReference>
<comment type="subunit">
    <text evidence="12">Tetramer of two alpha and two beta subunits.</text>
</comment>
<dbReference type="InterPro" id="IPR020825">
    <property type="entry name" value="Phe-tRNA_synthase-like_B3/B4"/>
</dbReference>
<dbReference type="EC" id="6.1.1.20" evidence="12"/>
<keyword evidence="10 12" id="KW-0648">Protein biosynthesis</keyword>
<evidence type="ECO:0000256" key="1">
    <source>
        <dbReference type="ARBA" id="ARBA00001946"/>
    </source>
</evidence>
<keyword evidence="6 12" id="KW-0479">Metal-binding</keyword>
<dbReference type="RefSeq" id="WP_125671254.1">
    <property type="nucleotide sequence ID" value="NZ_RCOS01000077.1"/>
</dbReference>
<comment type="caution">
    <text evidence="14">The sequence shown here is derived from an EMBL/GenBank/DDBJ whole genome shotgun (WGS) entry which is preliminary data.</text>
</comment>
<dbReference type="InterPro" id="IPR022918">
    <property type="entry name" value="Phe_tRNA_ligase_beta2_arc"/>
</dbReference>
<dbReference type="Gene3D" id="3.50.40.10">
    <property type="entry name" value="Phenylalanyl-trna Synthetase, Chain B, domain 3"/>
    <property type="match status" value="1"/>
</dbReference>
<dbReference type="GO" id="GO:0009328">
    <property type="term" value="C:phenylalanine-tRNA ligase complex"/>
    <property type="evidence" value="ECO:0007669"/>
    <property type="project" value="TreeGrafter"/>
</dbReference>
<dbReference type="GO" id="GO:0003723">
    <property type="term" value="F:RNA binding"/>
    <property type="evidence" value="ECO:0007669"/>
    <property type="project" value="InterPro"/>
</dbReference>
<feature type="binding site" evidence="12">
    <location>
        <position position="337"/>
    </location>
    <ligand>
        <name>Mg(2+)</name>
        <dbReference type="ChEBI" id="CHEBI:18420"/>
        <note>shared with alpha subunit</note>
    </ligand>
</feature>
<dbReference type="InterPro" id="IPR041616">
    <property type="entry name" value="PheRS_beta_core"/>
</dbReference>
<dbReference type="SUPFAM" id="SSF46955">
    <property type="entry name" value="Putative DNA-binding domain"/>
    <property type="match status" value="2"/>
</dbReference>
<evidence type="ECO:0000256" key="11">
    <source>
        <dbReference type="ARBA" id="ARBA00023146"/>
    </source>
</evidence>
<dbReference type="PROSITE" id="PS51483">
    <property type="entry name" value="B5"/>
    <property type="match status" value="1"/>
</dbReference>
<dbReference type="FunFam" id="3.50.40.10:FF:000003">
    <property type="entry name" value="Phenylalanine--tRNA ligase beta subunit"/>
    <property type="match status" value="1"/>
</dbReference>
<dbReference type="PANTHER" id="PTHR10947">
    <property type="entry name" value="PHENYLALANYL-TRNA SYNTHETASE BETA CHAIN AND LEUCINE-RICH REPEAT-CONTAINING PROTEIN 47"/>
    <property type="match status" value="1"/>
</dbReference>
<dbReference type="PANTHER" id="PTHR10947:SF0">
    <property type="entry name" value="PHENYLALANINE--TRNA LIGASE BETA SUBUNIT"/>
    <property type="match status" value="1"/>
</dbReference>
<feature type="binding site" evidence="12">
    <location>
        <position position="327"/>
    </location>
    <ligand>
        <name>Mg(2+)</name>
        <dbReference type="ChEBI" id="CHEBI:18420"/>
        <note>shared with alpha subunit</note>
    </ligand>
</feature>
<evidence type="ECO:0000256" key="10">
    <source>
        <dbReference type="ARBA" id="ARBA00022917"/>
    </source>
</evidence>
<proteinExistence type="inferred from homology"/>
<dbReference type="InterPro" id="IPR045864">
    <property type="entry name" value="aa-tRNA-synth_II/BPL/LPL"/>
</dbReference>
<evidence type="ECO:0000256" key="5">
    <source>
        <dbReference type="ARBA" id="ARBA00022598"/>
    </source>
</evidence>
<dbReference type="AlphaFoldDB" id="A0A429GMW7"/>
<dbReference type="SMART" id="SM00874">
    <property type="entry name" value="B5"/>
    <property type="match status" value="1"/>
</dbReference>
<accession>A0A429GMW7</accession>
<comment type="similarity">
    <text evidence="3 12">Belongs to the phenylalanyl-tRNA synthetase beta subunit family. Type 2 subfamily.</text>
</comment>
<evidence type="ECO:0000256" key="3">
    <source>
        <dbReference type="ARBA" id="ARBA00007438"/>
    </source>
</evidence>
<keyword evidence="15" id="KW-1185">Reference proteome</keyword>
<dbReference type="Pfam" id="PF17759">
    <property type="entry name" value="tRNA_synthFbeta"/>
    <property type="match status" value="1"/>
</dbReference>
<dbReference type="Proteomes" id="UP000277582">
    <property type="component" value="Unassembled WGS sequence"/>
</dbReference>
<name>A0A429GMW7_9CREN</name>
<evidence type="ECO:0000256" key="12">
    <source>
        <dbReference type="HAMAP-Rule" id="MF_00284"/>
    </source>
</evidence>
<comment type="subcellular location">
    <subcellularLocation>
        <location evidence="2 12">Cytoplasm</location>
    </subcellularLocation>
</comment>
<keyword evidence="5 12" id="KW-0436">Ligase</keyword>
<evidence type="ECO:0000259" key="13">
    <source>
        <dbReference type="PROSITE" id="PS51483"/>
    </source>
</evidence>
<evidence type="ECO:0000256" key="2">
    <source>
        <dbReference type="ARBA" id="ARBA00004496"/>
    </source>
</evidence>
<dbReference type="InterPro" id="IPR005147">
    <property type="entry name" value="tRNA_synthase_B5-dom"/>
</dbReference>
<dbReference type="GO" id="GO:0005524">
    <property type="term" value="F:ATP binding"/>
    <property type="evidence" value="ECO:0007669"/>
    <property type="project" value="UniProtKB-UniRule"/>
</dbReference>
<feature type="domain" description="B5" evidence="13">
    <location>
        <begin position="274"/>
        <end position="349"/>
    </location>
</feature>
<dbReference type="Gene3D" id="3.30.56.10">
    <property type="match status" value="2"/>
</dbReference>
<comment type="cofactor">
    <cofactor evidence="1 12">
        <name>Mg(2+)</name>
        <dbReference type="ChEBI" id="CHEBI:18420"/>
    </cofactor>
</comment>
<keyword evidence="11 12" id="KW-0030">Aminoacyl-tRNA synthetase</keyword>
<protein>
    <recommendedName>
        <fullName evidence="12">Phenylalanine--tRNA ligase beta subunit</fullName>
        <ecNumber evidence="12">6.1.1.20</ecNumber>
    </recommendedName>
    <alternativeName>
        <fullName evidence="12">Phenylalanyl-tRNA synthetase beta subunit</fullName>
        <shortName evidence="12">PheRS</shortName>
    </alternativeName>
</protein>
<feature type="binding site" evidence="12">
    <location>
        <position position="333"/>
    </location>
    <ligand>
        <name>Mg(2+)</name>
        <dbReference type="ChEBI" id="CHEBI:18420"/>
        <note>shared with alpha subunit</note>
    </ligand>
</feature>
<keyword evidence="4 12" id="KW-0963">Cytoplasm</keyword>
<dbReference type="InterPro" id="IPR009061">
    <property type="entry name" value="DNA-bd_dom_put_sf"/>
</dbReference>
<dbReference type="GO" id="GO:0004826">
    <property type="term" value="F:phenylalanine-tRNA ligase activity"/>
    <property type="evidence" value="ECO:0007669"/>
    <property type="project" value="UniProtKB-UniRule"/>
</dbReference>
<keyword evidence="9 12" id="KW-0460">Magnesium</keyword>
<dbReference type="NCBIfam" id="TIGR00471">
    <property type="entry name" value="pheT_arch"/>
    <property type="match status" value="1"/>
</dbReference>
<gene>
    <name evidence="12" type="primary">pheT</name>
    <name evidence="14" type="ORF">D6D85_06710</name>
</gene>
<dbReference type="GO" id="GO:0000287">
    <property type="term" value="F:magnesium ion binding"/>
    <property type="evidence" value="ECO:0007669"/>
    <property type="project" value="InterPro"/>
</dbReference>
<sequence length="549" mass="62224">MPVLEIDKEYLYSLLGMRLSRDELVEILEDTKVNIEGFSDESVELEITSDRLDLLSTEGIARMIKGIIGKELGIPKYPVEHREEELVVDESVKNVRPFAVGAILLDVRLNDSVIKSIIQCQEKIHETLGRKRRRVAIGIHDLDAVKPPFRYIARPMNEVKFIPLGENREMTAREILENTEKGREYGNLIRNEEGLVPLIEDSMGRVMSMPPVINSELTRLSERTRNLFIDVTGTDEKSIRTSLSILVHSIAETGARIGVITVRDSGKTIKQPDVEPRRMRVSMDYIRRMLGEEIEQKDVVNLLRRGRLDVELVGDEIDVIIPPYRTDFLHPADVAEEVIVLYGLNRLKPQLPRNVMTVGSIHPSEKISRKLRMLMVGLGYQEVMNYMLSNKESLFKSIGRKETEVVEIGNPVSSSYTVLRDSLIPGLLHFLSRNVHSPYPQKIFEIGDVVLVDRSRPYRTRSERRLAAAYSDDSVGFEDIQSHLFAVLKSMRIDFKLREANNSVFIEGRCAEVISGDAIGVIGEVNPEVLSGLGIPSPTAMFEVKVYEY</sequence>
<keyword evidence="8 12" id="KW-0067">ATP-binding</keyword>
<dbReference type="SUPFAM" id="SSF55681">
    <property type="entry name" value="Class II aaRS and biotin synthetases"/>
    <property type="match status" value="1"/>
</dbReference>
<evidence type="ECO:0000256" key="8">
    <source>
        <dbReference type="ARBA" id="ARBA00022840"/>
    </source>
</evidence>
<organism evidence="14 15">
    <name type="scientific">Candidatus Methanodesulfokora washburnensis</name>
    <dbReference type="NCBI Taxonomy" id="2478471"/>
    <lineage>
        <taxon>Archaea</taxon>
        <taxon>Thermoproteota</taxon>
        <taxon>Candidatus Korarchaeia</taxon>
        <taxon>Candidatus Korarchaeia incertae sedis</taxon>
        <taxon>Candidatus Methanodesulfokora</taxon>
    </lineage>
</organism>
<dbReference type="InterPro" id="IPR045060">
    <property type="entry name" value="Phe-tRNA-ligase_IIc_bsu"/>
</dbReference>
<dbReference type="HAMAP" id="MF_00284">
    <property type="entry name" value="Phe_tRNA_synth_beta2"/>
    <property type="match status" value="1"/>
</dbReference>
<evidence type="ECO:0000256" key="4">
    <source>
        <dbReference type="ARBA" id="ARBA00022490"/>
    </source>
</evidence>
<dbReference type="InterPro" id="IPR005146">
    <property type="entry name" value="B3/B4_tRNA-bd"/>
</dbReference>
<keyword evidence="7 12" id="KW-0547">Nucleotide-binding</keyword>
<evidence type="ECO:0000313" key="15">
    <source>
        <dbReference type="Proteomes" id="UP000277582"/>
    </source>
</evidence>
<evidence type="ECO:0000256" key="7">
    <source>
        <dbReference type="ARBA" id="ARBA00022741"/>
    </source>
</evidence>
<evidence type="ECO:0000313" key="14">
    <source>
        <dbReference type="EMBL" id="RSN75206.1"/>
    </source>
</evidence>
<dbReference type="GO" id="GO:0006432">
    <property type="term" value="P:phenylalanyl-tRNA aminoacylation"/>
    <property type="evidence" value="ECO:0007669"/>
    <property type="project" value="UniProtKB-UniRule"/>
</dbReference>
<dbReference type="Pfam" id="PF03484">
    <property type="entry name" value="B5"/>
    <property type="match status" value="1"/>
</dbReference>
<evidence type="ECO:0000256" key="9">
    <source>
        <dbReference type="ARBA" id="ARBA00022842"/>
    </source>
</evidence>
<dbReference type="InterPro" id="IPR004531">
    <property type="entry name" value="Phe-tRNA-synth_IIc_bsu_arc_euk"/>
</dbReference>
<dbReference type="Pfam" id="PF03483">
    <property type="entry name" value="B3_4"/>
    <property type="match status" value="1"/>
</dbReference>
<reference evidence="14 15" key="1">
    <citation type="submission" date="2018-10" db="EMBL/GenBank/DDBJ databases">
        <title>Co-occurring genomic capacity for anaerobic methane metabolism and dissimilatory sulfite reduction discovered in the Korarchaeota.</title>
        <authorList>
            <person name="Mckay L.J."/>
            <person name="Dlakic M."/>
            <person name="Fields M.W."/>
            <person name="Delmont T.O."/>
            <person name="Eren A.M."/>
            <person name="Jay Z.J."/>
            <person name="Klingelsmith K.B."/>
            <person name="Rusch D.B."/>
            <person name="Inskeep W.P."/>
        </authorList>
    </citation>
    <scope>NUCLEOTIDE SEQUENCE [LARGE SCALE GENOMIC DNA]</scope>
    <source>
        <strain evidence="14 15">MDKW</strain>
    </source>
</reference>
<dbReference type="SMART" id="SM00873">
    <property type="entry name" value="B3_4"/>
    <property type="match status" value="1"/>
</dbReference>
<dbReference type="Gene3D" id="3.30.930.10">
    <property type="entry name" value="Bira Bifunctional Protein, Domain 2"/>
    <property type="match status" value="1"/>
</dbReference>
<dbReference type="OrthoDB" id="10073at2157"/>
<feature type="binding site" evidence="12">
    <location>
        <position position="336"/>
    </location>
    <ligand>
        <name>Mg(2+)</name>
        <dbReference type="ChEBI" id="CHEBI:18420"/>
        <note>shared with alpha subunit</note>
    </ligand>
</feature>
<comment type="catalytic activity">
    <reaction evidence="12">
        <text>tRNA(Phe) + L-phenylalanine + ATP = L-phenylalanyl-tRNA(Phe) + AMP + diphosphate + H(+)</text>
        <dbReference type="Rhea" id="RHEA:19413"/>
        <dbReference type="Rhea" id="RHEA-COMP:9668"/>
        <dbReference type="Rhea" id="RHEA-COMP:9699"/>
        <dbReference type="ChEBI" id="CHEBI:15378"/>
        <dbReference type="ChEBI" id="CHEBI:30616"/>
        <dbReference type="ChEBI" id="CHEBI:33019"/>
        <dbReference type="ChEBI" id="CHEBI:58095"/>
        <dbReference type="ChEBI" id="CHEBI:78442"/>
        <dbReference type="ChEBI" id="CHEBI:78531"/>
        <dbReference type="ChEBI" id="CHEBI:456215"/>
        <dbReference type="EC" id="6.1.1.20"/>
    </reaction>
</comment>
<evidence type="ECO:0000256" key="6">
    <source>
        <dbReference type="ARBA" id="ARBA00022723"/>
    </source>
</evidence>